<organism evidence="2">
    <name type="scientific">Serpula lacrymans var. lacrymans (strain S7.3)</name>
    <name type="common">Dry rot fungus</name>
    <dbReference type="NCBI Taxonomy" id="936435"/>
    <lineage>
        <taxon>Eukaryota</taxon>
        <taxon>Fungi</taxon>
        <taxon>Dikarya</taxon>
        <taxon>Basidiomycota</taxon>
        <taxon>Agaricomycotina</taxon>
        <taxon>Agaricomycetes</taxon>
        <taxon>Agaricomycetidae</taxon>
        <taxon>Boletales</taxon>
        <taxon>Coniophorineae</taxon>
        <taxon>Serpulaceae</taxon>
        <taxon>Serpula</taxon>
    </lineage>
</organism>
<dbReference type="STRING" id="936435.F8PTD3"/>
<reference evidence="2" key="1">
    <citation type="journal article" date="2011" name="Science">
        <title>The plant cell wall-decomposing machinery underlies the functional diversity of forest fungi.</title>
        <authorList>
            <person name="Eastwood D.C."/>
            <person name="Floudas D."/>
            <person name="Binder M."/>
            <person name="Majcherczyk A."/>
            <person name="Schneider P."/>
            <person name="Aerts A."/>
            <person name="Asiegbu F.O."/>
            <person name="Baker S.E."/>
            <person name="Barry K."/>
            <person name="Bendiksby M."/>
            <person name="Blumentritt M."/>
            <person name="Coutinho P.M."/>
            <person name="Cullen D."/>
            <person name="de Vries R.P."/>
            <person name="Gathman A."/>
            <person name="Goodell B."/>
            <person name="Henrissat B."/>
            <person name="Ihrmark K."/>
            <person name="Kauserud H."/>
            <person name="Kohler A."/>
            <person name="LaButti K."/>
            <person name="Lapidus A."/>
            <person name="Lavin J.L."/>
            <person name="Lee Y.-H."/>
            <person name="Lindquist E."/>
            <person name="Lilly W."/>
            <person name="Lucas S."/>
            <person name="Morin E."/>
            <person name="Murat C."/>
            <person name="Oguiza J.A."/>
            <person name="Park J."/>
            <person name="Pisabarro A.G."/>
            <person name="Riley R."/>
            <person name="Rosling A."/>
            <person name="Salamov A."/>
            <person name="Schmidt O."/>
            <person name="Schmutz J."/>
            <person name="Skrede I."/>
            <person name="Stenlid J."/>
            <person name="Wiebenga A."/>
            <person name="Xie X."/>
            <person name="Kuees U."/>
            <person name="Hibbett D.S."/>
            <person name="Hoffmeister D."/>
            <person name="Hoegberg N."/>
            <person name="Martin F."/>
            <person name="Grigoriev I.V."/>
            <person name="Watkinson S.C."/>
        </authorList>
    </citation>
    <scope>NUCLEOTIDE SEQUENCE [LARGE SCALE GENOMIC DNA]</scope>
    <source>
        <strain evidence="2">strain S7.3</strain>
    </source>
</reference>
<dbReference type="Proteomes" id="UP000008063">
    <property type="component" value="Unassembled WGS sequence"/>
</dbReference>
<accession>F8PTD3</accession>
<dbReference type="OrthoDB" id="1728974at2759"/>
<feature type="non-terminal residue" evidence="1">
    <location>
        <position position="61"/>
    </location>
</feature>
<sequence length="61" mass="7138">METGPELRALFAVILLQCLPNKPANLWNRHKHKICDDLHHRLLQRGIAQPSEDQIYDYGLF</sequence>
<dbReference type="InParanoid" id="F8PTD3"/>
<evidence type="ECO:0000313" key="1">
    <source>
        <dbReference type="EMBL" id="EGO00963.1"/>
    </source>
</evidence>
<dbReference type="EMBL" id="GL945478">
    <property type="protein sequence ID" value="EGO00963.1"/>
    <property type="molecule type" value="Genomic_DNA"/>
</dbReference>
<evidence type="ECO:0000313" key="2">
    <source>
        <dbReference type="Proteomes" id="UP000008063"/>
    </source>
</evidence>
<gene>
    <name evidence="1" type="ORF">SERLA73DRAFT_28159</name>
</gene>
<protein>
    <submittedName>
        <fullName evidence="1">Uncharacterized protein</fullName>
    </submittedName>
</protein>
<dbReference type="OMA" id="ILTTCEP"/>
<dbReference type="AlphaFoldDB" id="F8PTD3"/>
<keyword evidence="2" id="KW-1185">Reference proteome</keyword>
<name>F8PTD3_SERL3</name>
<proteinExistence type="predicted"/>
<dbReference type="HOGENOM" id="CLU_196976_0_0_1"/>